<evidence type="ECO:0000313" key="1">
    <source>
        <dbReference type="EMBL" id="KAJ9542535.1"/>
    </source>
</evidence>
<name>A0AA38SGZ1_9ASTR</name>
<dbReference type="EMBL" id="JARYMX010000007">
    <property type="protein sequence ID" value="KAJ9542535.1"/>
    <property type="molecule type" value="Genomic_DNA"/>
</dbReference>
<evidence type="ECO:0000313" key="2">
    <source>
        <dbReference type="Proteomes" id="UP001172457"/>
    </source>
</evidence>
<proteinExistence type="predicted"/>
<dbReference type="Proteomes" id="UP001172457">
    <property type="component" value="Chromosome 7"/>
</dbReference>
<dbReference type="AlphaFoldDB" id="A0AA38SGZ1"/>
<reference evidence="1" key="1">
    <citation type="submission" date="2023-03" db="EMBL/GenBank/DDBJ databases">
        <title>Chromosome-scale reference genome and RAD-based genetic map of yellow starthistle (Centaurea solstitialis) reveal putative structural variation and QTLs associated with invader traits.</title>
        <authorList>
            <person name="Reatini B."/>
            <person name="Cang F.A."/>
            <person name="Jiang Q."/>
            <person name="Mckibben M.T.W."/>
            <person name="Barker M.S."/>
            <person name="Rieseberg L.H."/>
            <person name="Dlugosch K.M."/>
        </authorList>
    </citation>
    <scope>NUCLEOTIDE SEQUENCE</scope>
    <source>
        <strain evidence="1">CAN-66</strain>
        <tissue evidence="1">Leaf</tissue>
    </source>
</reference>
<keyword evidence="2" id="KW-1185">Reference proteome</keyword>
<organism evidence="1 2">
    <name type="scientific">Centaurea solstitialis</name>
    <name type="common">yellow star-thistle</name>
    <dbReference type="NCBI Taxonomy" id="347529"/>
    <lineage>
        <taxon>Eukaryota</taxon>
        <taxon>Viridiplantae</taxon>
        <taxon>Streptophyta</taxon>
        <taxon>Embryophyta</taxon>
        <taxon>Tracheophyta</taxon>
        <taxon>Spermatophyta</taxon>
        <taxon>Magnoliopsida</taxon>
        <taxon>eudicotyledons</taxon>
        <taxon>Gunneridae</taxon>
        <taxon>Pentapetalae</taxon>
        <taxon>asterids</taxon>
        <taxon>campanulids</taxon>
        <taxon>Asterales</taxon>
        <taxon>Asteraceae</taxon>
        <taxon>Carduoideae</taxon>
        <taxon>Cardueae</taxon>
        <taxon>Centaureinae</taxon>
        <taxon>Centaurea</taxon>
    </lineage>
</organism>
<gene>
    <name evidence="1" type="ORF">OSB04_029041</name>
</gene>
<dbReference type="CDD" id="cd09272">
    <property type="entry name" value="RNase_HI_RT_Ty1"/>
    <property type="match status" value="1"/>
</dbReference>
<comment type="caution">
    <text evidence="1">The sequence shown here is derived from an EMBL/GenBank/DDBJ whole genome shotgun (WGS) entry which is preliminary data.</text>
</comment>
<accession>A0AA38SGZ1</accession>
<sequence length="158" mass="18539">MPGIVYQPPLRALLDPASSISIPRSPLLYCDNTGATYLCANPVYHSRMKHVALDYHFVREKVAAATMNRSVWMVYIPVSYIEEEMHDDFERTDWSHLVEGSLWIKVYGTREIERCGAYIVYKEDIESVQQINTSISYHRNSKDIYHDGNNFRYYEYLE</sequence>
<protein>
    <submittedName>
        <fullName evidence="1">Uncharacterized protein</fullName>
    </submittedName>
</protein>